<dbReference type="InterPro" id="IPR029066">
    <property type="entry name" value="PLP-binding_barrel"/>
</dbReference>
<feature type="domain" description="Alanine racemase C-terminal" evidence="6">
    <location>
        <begin position="229"/>
        <end position="349"/>
    </location>
</feature>
<gene>
    <name evidence="7" type="primary">alr</name>
    <name evidence="7" type="ORF">ACFODK_00915</name>
</gene>
<dbReference type="Pfam" id="PF00842">
    <property type="entry name" value="Ala_racemase_C"/>
    <property type="match status" value="1"/>
</dbReference>
<evidence type="ECO:0000256" key="1">
    <source>
        <dbReference type="ARBA" id="ARBA00000316"/>
    </source>
</evidence>
<dbReference type="Gene3D" id="3.20.20.10">
    <property type="entry name" value="Alanine racemase"/>
    <property type="match status" value="1"/>
</dbReference>
<reference evidence="8" key="1">
    <citation type="journal article" date="2019" name="Int. J. Syst. Evol. Microbiol.">
        <title>The Global Catalogue of Microorganisms (GCM) 10K type strain sequencing project: providing services to taxonomists for standard genome sequencing and annotation.</title>
        <authorList>
            <consortium name="The Broad Institute Genomics Platform"/>
            <consortium name="The Broad Institute Genome Sequencing Center for Infectious Disease"/>
            <person name="Wu L."/>
            <person name="Ma J."/>
        </authorList>
    </citation>
    <scope>NUCLEOTIDE SEQUENCE [LARGE SCALE GENOMIC DNA]</scope>
    <source>
        <strain evidence="8">KCTC 52606</strain>
    </source>
</reference>
<comment type="caution">
    <text evidence="7">The sequence shown here is derived from an EMBL/GenBank/DDBJ whole genome shotgun (WGS) entry which is preliminary data.</text>
</comment>
<evidence type="ECO:0000256" key="3">
    <source>
        <dbReference type="ARBA" id="ARBA00013089"/>
    </source>
</evidence>
<dbReference type="PRINTS" id="PR00992">
    <property type="entry name" value="ALARACEMASE"/>
</dbReference>
<comment type="cofactor">
    <cofactor evidence="2">
        <name>pyridoxal 5'-phosphate</name>
        <dbReference type="ChEBI" id="CHEBI:597326"/>
    </cofactor>
</comment>
<dbReference type="Proteomes" id="UP001595378">
    <property type="component" value="Unassembled WGS sequence"/>
</dbReference>
<dbReference type="EC" id="5.1.1.1" evidence="3"/>
<dbReference type="Gene3D" id="2.40.37.10">
    <property type="entry name" value="Lyase, Ornithine Decarboxylase, Chain A, domain 1"/>
    <property type="match status" value="1"/>
</dbReference>
<evidence type="ECO:0000313" key="8">
    <source>
        <dbReference type="Proteomes" id="UP001595378"/>
    </source>
</evidence>
<dbReference type="InterPro" id="IPR011079">
    <property type="entry name" value="Ala_racemase_C"/>
</dbReference>
<accession>A0ABV7EC88</accession>
<dbReference type="RefSeq" id="WP_336917342.1">
    <property type="nucleotide sequence ID" value="NZ_JBANRN010000001.1"/>
</dbReference>
<evidence type="ECO:0000256" key="4">
    <source>
        <dbReference type="ARBA" id="ARBA00022898"/>
    </source>
</evidence>
<dbReference type="PANTHER" id="PTHR30511:SF0">
    <property type="entry name" value="ALANINE RACEMASE, CATABOLIC-RELATED"/>
    <property type="match status" value="1"/>
</dbReference>
<evidence type="ECO:0000259" key="6">
    <source>
        <dbReference type="SMART" id="SM01005"/>
    </source>
</evidence>
<sequence length="349" mass="36656">MPPHLPPATLRLRIDRQALAANWRALDRLSGKARAGAAVKADCYGVGVIHALPALLEAGARDFFVAHWSEVADVLAHVPGAQISVLHGVTSGAEAAYALATGVRPVINSLQQAAIWRAAGGGLCDLMVDTGINRLGVSLAELGDPLVKQLSVHTLLSHLASADEDSALNAVQLERTRQAAAAVAHQRLSLANSAGIALGADYAFDLTRPGLALYGGIARSELADHIRQVVFPQAMVIQRRRIGAGESVGYNATFTAAADMETATVSIGYADGFLRCRGAGAALQHCGQNLPVRGRVSMDMVVVDCTAYATLSVGDFVDIPFDLPNVAQSSGMSQYELLTTLGKRFSRIS</sequence>
<dbReference type="NCBIfam" id="TIGR00492">
    <property type="entry name" value="alr"/>
    <property type="match status" value="1"/>
</dbReference>
<dbReference type="InterPro" id="IPR009006">
    <property type="entry name" value="Ala_racemase/Decarboxylase_C"/>
</dbReference>
<dbReference type="SUPFAM" id="SSF50621">
    <property type="entry name" value="Alanine racemase C-terminal domain-like"/>
    <property type="match status" value="1"/>
</dbReference>
<name>A0ABV7EC88_9SPHN</name>
<evidence type="ECO:0000313" key="7">
    <source>
        <dbReference type="EMBL" id="MFC3099449.1"/>
    </source>
</evidence>
<evidence type="ECO:0000256" key="2">
    <source>
        <dbReference type="ARBA" id="ARBA00001933"/>
    </source>
</evidence>
<dbReference type="EMBL" id="JBHRSU010000001">
    <property type="protein sequence ID" value="MFC3099449.1"/>
    <property type="molecule type" value="Genomic_DNA"/>
</dbReference>
<dbReference type="SMART" id="SM01005">
    <property type="entry name" value="Ala_racemase_C"/>
    <property type="match status" value="1"/>
</dbReference>
<proteinExistence type="predicted"/>
<dbReference type="SUPFAM" id="SSF51419">
    <property type="entry name" value="PLP-binding barrel"/>
    <property type="match status" value="1"/>
</dbReference>
<keyword evidence="5 7" id="KW-0413">Isomerase</keyword>
<protein>
    <recommendedName>
        <fullName evidence="3">alanine racemase</fullName>
        <ecNumber evidence="3">5.1.1.1</ecNumber>
    </recommendedName>
</protein>
<dbReference type="GO" id="GO:0008784">
    <property type="term" value="F:alanine racemase activity"/>
    <property type="evidence" value="ECO:0007669"/>
    <property type="project" value="UniProtKB-EC"/>
</dbReference>
<dbReference type="InterPro" id="IPR000821">
    <property type="entry name" value="Ala_racemase"/>
</dbReference>
<comment type="catalytic activity">
    <reaction evidence="1">
        <text>L-alanine = D-alanine</text>
        <dbReference type="Rhea" id="RHEA:20249"/>
        <dbReference type="ChEBI" id="CHEBI:57416"/>
        <dbReference type="ChEBI" id="CHEBI:57972"/>
        <dbReference type="EC" id="5.1.1.1"/>
    </reaction>
</comment>
<dbReference type="InterPro" id="IPR001608">
    <property type="entry name" value="Ala_racemase_N"/>
</dbReference>
<keyword evidence="8" id="KW-1185">Reference proteome</keyword>
<dbReference type="Pfam" id="PF01168">
    <property type="entry name" value="Ala_racemase_N"/>
    <property type="match status" value="1"/>
</dbReference>
<keyword evidence="4" id="KW-0663">Pyridoxal phosphate</keyword>
<organism evidence="7 8">
    <name type="scientific">Alteraurantiacibacter lauratis</name>
    <dbReference type="NCBI Taxonomy" id="2054627"/>
    <lineage>
        <taxon>Bacteria</taxon>
        <taxon>Pseudomonadati</taxon>
        <taxon>Pseudomonadota</taxon>
        <taxon>Alphaproteobacteria</taxon>
        <taxon>Sphingomonadales</taxon>
        <taxon>Erythrobacteraceae</taxon>
        <taxon>Alteraurantiacibacter</taxon>
    </lineage>
</organism>
<evidence type="ECO:0000256" key="5">
    <source>
        <dbReference type="ARBA" id="ARBA00023235"/>
    </source>
</evidence>
<dbReference type="PANTHER" id="PTHR30511">
    <property type="entry name" value="ALANINE RACEMASE"/>
    <property type="match status" value="1"/>
</dbReference>